<evidence type="ECO:0000259" key="1">
    <source>
        <dbReference type="Pfam" id="PF12146"/>
    </source>
</evidence>
<dbReference type="RefSeq" id="WP_171088416.1">
    <property type="nucleotide sequence ID" value="NZ_JABAIV010000011.1"/>
</dbReference>
<dbReference type="EMBL" id="JABAIV010000011">
    <property type="protein sequence ID" value="NNG25634.1"/>
    <property type="molecule type" value="Genomic_DNA"/>
</dbReference>
<dbReference type="GO" id="GO:0016787">
    <property type="term" value="F:hydrolase activity"/>
    <property type="evidence" value="ECO:0007669"/>
    <property type="project" value="UniProtKB-KW"/>
</dbReference>
<dbReference type="InterPro" id="IPR051044">
    <property type="entry name" value="MAG_DAG_Lipase"/>
</dbReference>
<dbReference type="Gene3D" id="3.40.50.1820">
    <property type="entry name" value="alpha/beta hydrolase"/>
    <property type="match status" value="1"/>
</dbReference>
<dbReference type="InterPro" id="IPR022742">
    <property type="entry name" value="Hydrolase_4"/>
</dbReference>
<dbReference type="InterPro" id="IPR029058">
    <property type="entry name" value="AB_hydrolase_fold"/>
</dbReference>
<name>A0A7Y2P356_9BURK</name>
<evidence type="ECO:0000313" key="3">
    <source>
        <dbReference type="Proteomes" id="UP000533905"/>
    </source>
</evidence>
<evidence type="ECO:0000313" key="2">
    <source>
        <dbReference type="EMBL" id="NNG25634.1"/>
    </source>
</evidence>
<accession>A0A7Y2P356</accession>
<organism evidence="2 3">
    <name type="scientific">Telluria aromaticivorans</name>
    <dbReference type="NCBI Taxonomy" id="2725995"/>
    <lineage>
        <taxon>Bacteria</taxon>
        <taxon>Pseudomonadati</taxon>
        <taxon>Pseudomonadota</taxon>
        <taxon>Betaproteobacteria</taxon>
        <taxon>Burkholderiales</taxon>
        <taxon>Oxalobacteraceae</taxon>
        <taxon>Telluria group</taxon>
        <taxon>Telluria</taxon>
    </lineage>
</organism>
<feature type="domain" description="Serine aminopeptidase S33" evidence="1">
    <location>
        <begin position="29"/>
        <end position="259"/>
    </location>
</feature>
<comment type="caution">
    <text evidence="2">The sequence shown here is derived from an EMBL/GenBank/DDBJ whole genome shotgun (WGS) entry which is preliminary data.</text>
</comment>
<reference evidence="2 3" key="1">
    <citation type="submission" date="2020-04" db="EMBL/GenBank/DDBJ databases">
        <title>Massilia sp. nov., a cold adapted bacteria isolated from Arctic soil.</title>
        <authorList>
            <person name="Son J."/>
            <person name="Ka J.-O."/>
        </authorList>
    </citation>
    <scope>NUCLEOTIDE SEQUENCE [LARGE SCALE GENOMIC DNA]</scope>
    <source>
        <strain evidence="2 3">ML15P13</strain>
    </source>
</reference>
<dbReference type="SUPFAM" id="SSF53474">
    <property type="entry name" value="alpha/beta-Hydrolases"/>
    <property type="match status" value="1"/>
</dbReference>
<keyword evidence="3" id="KW-1185">Reference proteome</keyword>
<dbReference type="AlphaFoldDB" id="A0A7Y2P356"/>
<gene>
    <name evidence="2" type="ORF">HGB41_21860</name>
</gene>
<dbReference type="Pfam" id="PF12146">
    <property type="entry name" value="Hydrolase_4"/>
    <property type="match status" value="1"/>
</dbReference>
<keyword evidence="2" id="KW-0378">Hydrolase</keyword>
<protein>
    <submittedName>
        <fullName evidence="2">Alpha/beta hydrolase</fullName>
    </submittedName>
</protein>
<proteinExistence type="predicted"/>
<sequence length="290" mass="31515">MANAPSEETVQGKDGNQIFFRCWRPDGPSSALVAICHGVNSHSGQYAWTAEQLVANGFTVYALDLRGRGKSSGDRFYVEHIDEYVGDLATLIDLAKAREPGLAVFLLGHSAGGVVSCVYTLEHQEQIDGLICESFAFRVPAPGIVLSIIKGLSHVAPHLGVLKLHNEDFSRDPEAVRALNADPLIAGEVQPASTVAALVRADERLEREFARITLPVFIMHGTVDKATVPAGSQFFYEKAGSSDKTLKLYEGHYHDLFNDFGKEDVMADTTQWIRRHLPTTARSGTAPGAP</sequence>
<dbReference type="PANTHER" id="PTHR11614">
    <property type="entry name" value="PHOSPHOLIPASE-RELATED"/>
    <property type="match status" value="1"/>
</dbReference>
<dbReference type="Proteomes" id="UP000533905">
    <property type="component" value="Unassembled WGS sequence"/>
</dbReference>